<gene>
    <name evidence="2" type="ORF">EDC39_1017</name>
</gene>
<name>A0A5D3WMM4_9BACT</name>
<proteinExistence type="predicted"/>
<dbReference type="PANTHER" id="PTHR35271:SF1">
    <property type="entry name" value="ABC TRANSPORTER, SUBSTRATE-BINDING LIPOPROTEIN"/>
    <property type="match status" value="1"/>
</dbReference>
<comment type="caution">
    <text evidence="2">The sequence shown here is derived from an EMBL/GenBank/DDBJ whole genome shotgun (WGS) entry which is preliminary data.</text>
</comment>
<keyword evidence="1" id="KW-0732">Signal</keyword>
<dbReference type="Proteomes" id="UP000324159">
    <property type="component" value="Unassembled WGS sequence"/>
</dbReference>
<dbReference type="PANTHER" id="PTHR35271">
    <property type="entry name" value="ABC TRANSPORTER, SUBSTRATE-BINDING LIPOPROTEIN-RELATED"/>
    <property type="match status" value="1"/>
</dbReference>
<dbReference type="EMBL" id="VNIB01000001">
    <property type="protein sequence ID" value="TYO99847.1"/>
    <property type="molecule type" value="Genomic_DNA"/>
</dbReference>
<accession>A0A5D3WMM4</accession>
<dbReference type="AlphaFoldDB" id="A0A5D3WMM4"/>
<dbReference type="Gene3D" id="3.40.50.2300">
    <property type="match status" value="2"/>
</dbReference>
<evidence type="ECO:0000313" key="2">
    <source>
        <dbReference type="EMBL" id="TYO99847.1"/>
    </source>
</evidence>
<organism evidence="2 3">
    <name type="scientific">Geothermobacter ehrlichii</name>
    <dbReference type="NCBI Taxonomy" id="213224"/>
    <lineage>
        <taxon>Bacteria</taxon>
        <taxon>Pseudomonadati</taxon>
        <taxon>Thermodesulfobacteriota</taxon>
        <taxon>Desulfuromonadia</taxon>
        <taxon>Desulfuromonadales</taxon>
        <taxon>Geothermobacteraceae</taxon>
        <taxon>Geothermobacter</taxon>
    </lineage>
</organism>
<keyword evidence="3" id="KW-1185">Reference proteome</keyword>
<evidence type="ECO:0000313" key="3">
    <source>
        <dbReference type="Proteomes" id="UP000324159"/>
    </source>
</evidence>
<sequence>MKRRFGILLSCLLLLVLAAPVRADHEQKRLFLVASYDPDNVCGMPQEEGALEELRNQGWIEGKTLLVERFYMDTKRRYVSPEAMRQRGQQALKRLRAFAPDVVLTLDDNAFREVGLALAGQKIPVVFSGLNGQPEDYNRRHHFMNSREHPGGNITGVYEKLYVKKAIELLATAFPDRRGQRVVGIVDDSPTGKGINRQFEIEMAGHNSVAGLYWESRQVSSFEEYRQLIRQLNADPTVGAIYPVAARLPTADGRILTAQEIIAWTVEHNGKPELAVNYFFSKLGLFGGAAVDFHKMGAMAGRQIAWILDGRKAGDLSIVDAPDFALVFNLTRAQQLHLELPMTLLTAADHVYRQRRKHQTE</sequence>
<dbReference type="RefSeq" id="WP_187426553.1">
    <property type="nucleotide sequence ID" value="NZ_VNIB01000001.1"/>
</dbReference>
<dbReference type="InterPro" id="IPR007487">
    <property type="entry name" value="ABC_transpt-TYRBP-like"/>
</dbReference>
<feature type="signal peptide" evidence="1">
    <location>
        <begin position="1"/>
        <end position="23"/>
    </location>
</feature>
<protein>
    <submittedName>
        <fullName evidence="2">ABC-type uncharacterized transport system substrate-binding protein</fullName>
    </submittedName>
</protein>
<feature type="chain" id="PRO_5023051797" evidence="1">
    <location>
        <begin position="24"/>
        <end position="361"/>
    </location>
</feature>
<dbReference type="Pfam" id="PF04392">
    <property type="entry name" value="ABC_sub_bind"/>
    <property type="match status" value="1"/>
</dbReference>
<reference evidence="2 3" key="1">
    <citation type="submission" date="2019-07" db="EMBL/GenBank/DDBJ databases">
        <title>Genomic Encyclopedia of Type Strains, Phase IV (KMG-IV): sequencing the most valuable type-strain genomes for metagenomic binning, comparative biology and taxonomic classification.</title>
        <authorList>
            <person name="Goeker M."/>
        </authorList>
    </citation>
    <scope>NUCLEOTIDE SEQUENCE [LARGE SCALE GENOMIC DNA]</scope>
    <source>
        <strain evidence="2 3">SS015</strain>
    </source>
</reference>
<evidence type="ECO:0000256" key="1">
    <source>
        <dbReference type="SAM" id="SignalP"/>
    </source>
</evidence>